<dbReference type="GO" id="GO:0030544">
    <property type="term" value="F:Hsp70 protein binding"/>
    <property type="evidence" value="ECO:0007669"/>
    <property type="project" value="TreeGrafter"/>
</dbReference>
<dbReference type="EMBL" id="HE650821">
    <property type="protein sequence ID" value="CCF55917.1"/>
    <property type="molecule type" value="Genomic_DNA"/>
</dbReference>
<dbReference type="GO" id="GO:0031204">
    <property type="term" value="P:post-translational protein targeting to membrane, translocation"/>
    <property type="evidence" value="ECO:0007669"/>
    <property type="project" value="EnsemblFungi"/>
</dbReference>
<gene>
    <name evidence="1" type="primary">KAFR0A04810</name>
    <name evidence="1" type="ORF">KAFR_0A04810</name>
</gene>
<evidence type="ECO:0000313" key="1">
    <source>
        <dbReference type="EMBL" id="CCF55917.1"/>
    </source>
</evidence>
<dbReference type="GO" id="GO:0005634">
    <property type="term" value="C:nucleus"/>
    <property type="evidence" value="ECO:0007669"/>
    <property type="project" value="TreeGrafter"/>
</dbReference>
<accession>H2ANG7</accession>
<dbReference type="InParanoid" id="H2ANG7"/>
<dbReference type="GeneID" id="13886336"/>
<dbReference type="STRING" id="1071382.H2ANG7"/>
<dbReference type="GO" id="GO:0008320">
    <property type="term" value="F:protein transmembrane transporter activity"/>
    <property type="evidence" value="ECO:0007669"/>
    <property type="project" value="EnsemblFungi"/>
</dbReference>
<dbReference type="PANTHER" id="PTHR46035:SF3">
    <property type="entry name" value="TRANSLOCATION PROTEIN SEC72"/>
    <property type="match status" value="1"/>
</dbReference>
<dbReference type="OrthoDB" id="433738at2759"/>
<dbReference type="HOGENOM" id="CLU_111698_0_0_1"/>
<organism evidence="1 2">
    <name type="scientific">Kazachstania africana (strain ATCC 22294 / BCRC 22015 / CBS 2517 / CECT 1963 / NBRC 1671 / NRRL Y-8276)</name>
    <name type="common">Yeast</name>
    <name type="synonym">Kluyveromyces africanus</name>
    <dbReference type="NCBI Taxonomy" id="1071382"/>
    <lineage>
        <taxon>Eukaryota</taxon>
        <taxon>Fungi</taxon>
        <taxon>Dikarya</taxon>
        <taxon>Ascomycota</taxon>
        <taxon>Saccharomycotina</taxon>
        <taxon>Saccharomycetes</taxon>
        <taxon>Saccharomycetales</taxon>
        <taxon>Saccharomycetaceae</taxon>
        <taxon>Kazachstania</taxon>
    </lineage>
</organism>
<protein>
    <recommendedName>
        <fullName evidence="3">Translocation protein SEC72</fullName>
    </recommendedName>
</protein>
<dbReference type="SUPFAM" id="SSF48452">
    <property type="entry name" value="TPR-like"/>
    <property type="match status" value="1"/>
</dbReference>
<dbReference type="PANTHER" id="PTHR46035">
    <property type="entry name" value="TETRATRICOPEPTIDE REPEAT PROTEIN 4"/>
    <property type="match status" value="1"/>
</dbReference>
<sequence length="202" mass="22831">MSTVSYDSNTKLISLHNTTPSNNDENDGSMLQINISQINKLTKSLVASSNIQNLTPQPSQETGKLIKNLFESGLKLTKEKKFQDALKNISLAIEMATRNRAPWEMFGMQLQELQFMLRNKIDLHLIQGHYVDALQDLDLLMNTNMLTVDVFIRRIDCLLKLGQLEEAKATADRALALHNNETKLKALLLQCNRSLAEYNGDI</sequence>
<dbReference type="eggNOG" id="ENOG502RZEU">
    <property type="taxonomic scope" value="Eukaryota"/>
</dbReference>
<name>H2ANG7_KAZAF</name>
<dbReference type="InterPro" id="IPR011990">
    <property type="entry name" value="TPR-like_helical_dom_sf"/>
</dbReference>
<dbReference type="GO" id="GO:0051879">
    <property type="term" value="F:Hsp90 protein binding"/>
    <property type="evidence" value="ECO:0007669"/>
    <property type="project" value="TreeGrafter"/>
</dbReference>
<keyword evidence="2" id="KW-1185">Reference proteome</keyword>
<dbReference type="GO" id="GO:0071256">
    <property type="term" value="C:translocon complex"/>
    <property type="evidence" value="ECO:0007669"/>
    <property type="project" value="EnsemblFungi"/>
</dbReference>
<evidence type="ECO:0008006" key="3">
    <source>
        <dbReference type="Google" id="ProtNLM"/>
    </source>
</evidence>
<dbReference type="GO" id="GO:0006457">
    <property type="term" value="P:protein folding"/>
    <property type="evidence" value="ECO:0007669"/>
    <property type="project" value="TreeGrafter"/>
</dbReference>
<dbReference type="GO" id="GO:0031207">
    <property type="term" value="C:Sec62/Sec63 complex"/>
    <property type="evidence" value="ECO:0007669"/>
    <property type="project" value="EnsemblFungi"/>
</dbReference>
<dbReference type="RefSeq" id="XP_003955052.1">
    <property type="nucleotide sequence ID" value="XM_003955003.1"/>
</dbReference>
<dbReference type="Proteomes" id="UP000005220">
    <property type="component" value="Chromosome 1"/>
</dbReference>
<dbReference type="AlphaFoldDB" id="H2ANG7"/>
<reference evidence="1 2" key="1">
    <citation type="journal article" date="2011" name="Proc. Natl. Acad. Sci. U.S.A.">
        <title>Evolutionary erosion of yeast sex chromosomes by mating-type switching accidents.</title>
        <authorList>
            <person name="Gordon J.L."/>
            <person name="Armisen D."/>
            <person name="Proux-Wera E."/>
            <person name="Oheigeartaigh S.S."/>
            <person name="Byrne K.P."/>
            <person name="Wolfe K.H."/>
        </authorList>
    </citation>
    <scope>NUCLEOTIDE SEQUENCE [LARGE SCALE GENOMIC DNA]</scope>
    <source>
        <strain evidence="2">ATCC 22294 / BCRC 22015 / CBS 2517 / CECT 1963 / NBRC 1671 / NRRL Y-8276</strain>
    </source>
</reference>
<dbReference type="KEGG" id="kaf:KAFR_0A04810"/>
<dbReference type="GO" id="GO:0005829">
    <property type="term" value="C:cytosol"/>
    <property type="evidence" value="ECO:0007669"/>
    <property type="project" value="TreeGrafter"/>
</dbReference>
<dbReference type="FunCoup" id="H2ANG7">
    <property type="interactions" value="84"/>
</dbReference>
<dbReference type="Gene3D" id="1.25.40.10">
    <property type="entry name" value="Tetratricopeptide repeat domain"/>
    <property type="match status" value="1"/>
</dbReference>
<proteinExistence type="predicted"/>
<evidence type="ECO:0000313" key="2">
    <source>
        <dbReference type="Proteomes" id="UP000005220"/>
    </source>
</evidence>